<proteinExistence type="inferred from homology"/>
<sequence length="633" mass="70192">MAALRHLIKAGKARRFFFTSLKTLNPSSSIHANADLRRPMTADHRNLGNPVLSGAFEGASLKWSMEFRGIFFMLPAVVASLVGVGMTEMSLADADKADSQSQTPCPNSPLSEYVDMEKIVRQERYKLEELLKSKGMQYGSYPPFTVGVKGQKIRIKFHLPPTCDIPHLIVDLASHLGLKAEEHSSGSDITLRAWDRQVNLDVSPYFLLPYASVAWQLELTQDKQLKNQSNKPVREDKGKDEGDLSVLIFQSLISVDNAVNSSVLEIEFIKQGAFSLKELDAVVSALKSASEKAGTRKALDGRTRGYKDRHENKQDGRVASTEKSIASLEAMGVRIFGLNEAQGFTSGGDISWENIAGYDLQKREIEDTILLALRSPEVYDDIARGTRRKFETNRPRAVLFEGPPGTGKTSCARVIANQAGVPLLYVPLEIVMSKYYGESERLLGTVFSLANELSNGAIVFLDEVDSFAASRDEGIHEATRRILSVLLRQIDGFEQEKKVVVIAATNRKEDLDPALISRFDSMITFGLPDEQNRQEIVAQYAKHLAKSELAQLAVVTDEMSGRDIRDVCQQAERRWASKLIRGQAPIGVEGGRLPPLQEYIDCAVDRRKAILSIADKKMRNSSAGSRRSPMQFV</sequence>
<reference evidence="7 8" key="1">
    <citation type="submission" date="2024-01" db="EMBL/GenBank/DDBJ databases">
        <title>Genome assemblies of Stephania.</title>
        <authorList>
            <person name="Yang L."/>
        </authorList>
    </citation>
    <scope>NUCLEOTIDE SEQUENCE [LARGE SCALE GENOMIC DNA]</scope>
    <source>
        <strain evidence="7">JXDWG</strain>
        <tissue evidence="7">Leaf</tissue>
    </source>
</reference>
<evidence type="ECO:0000256" key="4">
    <source>
        <dbReference type="RuleBase" id="RU003651"/>
    </source>
</evidence>
<accession>A0AAP0P6S0</accession>
<comment type="caution">
    <text evidence="7">The sequence shown here is derived from an EMBL/GenBank/DDBJ whole genome shotgun (WGS) entry which is preliminary data.</text>
</comment>
<feature type="region of interest" description="Disordered" evidence="5">
    <location>
        <begin position="294"/>
        <end position="321"/>
    </location>
</feature>
<dbReference type="EMBL" id="JBBNAG010000005">
    <property type="protein sequence ID" value="KAK9133222.1"/>
    <property type="molecule type" value="Genomic_DNA"/>
</dbReference>
<dbReference type="AlphaFoldDB" id="A0AAP0P6S0"/>
<feature type="compositionally biased region" description="Basic and acidic residues" evidence="5">
    <location>
        <begin position="294"/>
        <end position="316"/>
    </location>
</feature>
<dbReference type="InterPro" id="IPR003960">
    <property type="entry name" value="ATPase_AAA_CS"/>
</dbReference>
<dbReference type="PROSITE" id="PS00674">
    <property type="entry name" value="AAA"/>
    <property type="match status" value="1"/>
</dbReference>
<name>A0AAP0P6S0_9MAGN</name>
<protein>
    <recommendedName>
        <fullName evidence="6">AAA+ ATPase domain-containing protein</fullName>
    </recommendedName>
</protein>
<evidence type="ECO:0000256" key="2">
    <source>
        <dbReference type="ARBA" id="ARBA00022741"/>
    </source>
</evidence>
<dbReference type="GO" id="GO:0005524">
    <property type="term" value="F:ATP binding"/>
    <property type="evidence" value="ECO:0007669"/>
    <property type="project" value="UniProtKB-KW"/>
</dbReference>
<dbReference type="InterPro" id="IPR050221">
    <property type="entry name" value="26S_Proteasome_ATPase"/>
</dbReference>
<evidence type="ECO:0000256" key="5">
    <source>
        <dbReference type="SAM" id="MobiDB-lite"/>
    </source>
</evidence>
<dbReference type="InterPro" id="IPR003959">
    <property type="entry name" value="ATPase_AAA_core"/>
</dbReference>
<dbReference type="GO" id="GO:0000502">
    <property type="term" value="C:proteasome complex"/>
    <property type="evidence" value="ECO:0007669"/>
    <property type="project" value="UniProtKB-ARBA"/>
</dbReference>
<dbReference type="Pfam" id="PF00004">
    <property type="entry name" value="AAA"/>
    <property type="match status" value="1"/>
</dbReference>
<organism evidence="7 8">
    <name type="scientific">Stephania cephalantha</name>
    <dbReference type="NCBI Taxonomy" id="152367"/>
    <lineage>
        <taxon>Eukaryota</taxon>
        <taxon>Viridiplantae</taxon>
        <taxon>Streptophyta</taxon>
        <taxon>Embryophyta</taxon>
        <taxon>Tracheophyta</taxon>
        <taxon>Spermatophyta</taxon>
        <taxon>Magnoliopsida</taxon>
        <taxon>Ranunculales</taxon>
        <taxon>Menispermaceae</taxon>
        <taxon>Menispermoideae</taxon>
        <taxon>Cissampelideae</taxon>
        <taxon>Stephania</taxon>
    </lineage>
</organism>
<evidence type="ECO:0000256" key="3">
    <source>
        <dbReference type="ARBA" id="ARBA00022840"/>
    </source>
</evidence>
<evidence type="ECO:0000259" key="6">
    <source>
        <dbReference type="SMART" id="SM00382"/>
    </source>
</evidence>
<dbReference type="SUPFAM" id="SSF52540">
    <property type="entry name" value="P-loop containing nucleoside triphosphate hydrolases"/>
    <property type="match status" value="1"/>
</dbReference>
<feature type="domain" description="AAA+ ATPase" evidence="6">
    <location>
        <begin position="394"/>
        <end position="529"/>
    </location>
</feature>
<gene>
    <name evidence="7" type="ORF">Scep_012750</name>
</gene>
<dbReference type="GO" id="GO:0016887">
    <property type="term" value="F:ATP hydrolysis activity"/>
    <property type="evidence" value="ECO:0007669"/>
    <property type="project" value="InterPro"/>
</dbReference>
<dbReference type="InterPro" id="IPR003593">
    <property type="entry name" value="AAA+_ATPase"/>
</dbReference>
<evidence type="ECO:0000313" key="7">
    <source>
        <dbReference type="EMBL" id="KAK9133222.1"/>
    </source>
</evidence>
<evidence type="ECO:0000313" key="8">
    <source>
        <dbReference type="Proteomes" id="UP001419268"/>
    </source>
</evidence>
<keyword evidence="3 4" id="KW-0067">ATP-binding</keyword>
<dbReference type="PANTHER" id="PTHR23073">
    <property type="entry name" value="26S PROTEASOME REGULATORY SUBUNIT"/>
    <property type="match status" value="1"/>
</dbReference>
<dbReference type="CDD" id="cd19481">
    <property type="entry name" value="RecA-like_protease"/>
    <property type="match status" value="1"/>
</dbReference>
<keyword evidence="2 4" id="KW-0547">Nucleotide-binding</keyword>
<keyword evidence="8" id="KW-1185">Reference proteome</keyword>
<dbReference type="SMART" id="SM00382">
    <property type="entry name" value="AAA"/>
    <property type="match status" value="1"/>
</dbReference>
<evidence type="ECO:0000256" key="1">
    <source>
        <dbReference type="ARBA" id="ARBA00006914"/>
    </source>
</evidence>
<dbReference type="Proteomes" id="UP001419268">
    <property type="component" value="Unassembled WGS sequence"/>
</dbReference>
<dbReference type="Gene3D" id="3.40.50.300">
    <property type="entry name" value="P-loop containing nucleotide triphosphate hydrolases"/>
    <property type="match status" value="1"/>
</dbReference>
<dbReference type="InterPro" id="IPR027417">
    <property type="entry name" value="P-loop_NTPase"/>
</dbReference>
<comment type="similarity">
    <text evidence="1 4">Belongs to the AAA ATPase family.</text>
</comment>